<evidence type="ECO:0000313" key="1">
    <source>
        <dbReference type="EMBL" id="KAK6996480.1"/>
    </source>
</evidence>
<dbReference type="AlphaFoldDB" id="A0AAV9ZZD1"/>
<dbReference type="InterPro" id="IPR032675">
    <property type="entry name" value="LRR_dom_sf"/>
</dbReference>
<comment type="caution">
    <text evidence="1">The sequence shown here is derived from an EMBL/GenBank/DDBJ whole genome shotgun (WGS) entry which is preliminary data.</text>
</comment>
<reference evidence="1 2" key="1">
    <citation type="journal article" date="2024" name="J Genomics">
        <title>Draft genome sequencing and assembly of Favolaschia claudopus CIRM-BRFM 2984 isolated from oak limbs.</title>
        <authorList>
            <person name="Navarro D."/>
            <person name="Drula E."/>
            <person name="Chaduli D."/>
            <person name="Cazenave R."/>
            <person name="Ahrendt S."/>
            <person name="Wang J."/>
            <person name="Lipzen A."/>
            <person name="Daum C."/>
            <person name="Barry K."/>
            <person name="Grigoriev I.V."/>
            <person name="Favel A."/>
            <person name="Rosso M.N."/>
            <person name="Martin F."/>
        </authorList>
    </citation>
    <scope>NUCLEOTIDE SEQUENCE [LARGE SCALE GENOMIC DNA]</scope>
    <source>
        <strain evidence="1 2">CIRM-BRFM 2984</strain>
    </source>
</reference>
<dbReference type="EMBL" id="JAWWNJ010000097">
    <property type="protein sequence ID" value="KAK6996480.1"/>
    <property type="molecule type" value="Genomic_DNA"/>
</dbReference>
<organism evidence="1 2">
    <name type="scientific">Favolaschia claudopus</name>
    <dbReference type="NCBI Taxonomy" id="2862362"/>
    <lineage>
        <taxon>Eukaryota</taxon>
        <taxon>Fungi</taxon>
        <taxon>Dikarya</taxon>
        <taxon>Basidiomycota</taxon>
        <taxon>Agaricomycotina</taxon>
        <taxon>Agaricomycetes</taxon>
        <taxon>Agaricomycetidae</taxon>
        <taxon>Agaricales</taxon>
        <taxon>Marasmiineae</taxon>
        <taxon>Mycenaceae</taxon>
        <taxon>Favolaschia</taxon>
    </lineage>
</organism>
<evidence type="ECO:0008006" key="3">
    <source>
        <dbReference type="Google" id="ProtNLM"/>
    </source>
</evidence>
<gene>
    <name evidence="1" type="ORF">R3P38DRAFT_2655082</name>
</gene>
<name>A0AAV9ZZD1_9AGAR</name>
<dbReference type="Proteomes" id="UP001362999">
    <property type="component" value="Unassembled WGS sequence"/>
</dbReference>
<sequence>MATSAPASPSPGEGSPTALNATSHIIGLVHSSPTLDTLPADVLGLIFKLLYDDWLVATHSQFLGAPRFKFDHERCQGEFLLGLSMTCRALRAETMPWIFREVYNWESSRGTAWPESLWPYFRIVHIRDHTVHNPRRLEIFPETIRSLSVMNSLFKVTLRLESAIPADLIRALSLAPSLLHLEIYQARFDGGSPSCVLPFPALESLIISIAGFRRVPLQENIDYVTQASNVDFLLRAVAPRLTELSISGDLIPSTFPSLDWRKIRRFAITEHAPTPYIPIPSLVANMPNLRHLDVLYTADVRRGMPTARGAFPFVHLGDDSGRFLSDSCPLLSSVTLGNVSSVDSIFTQLPTMLTSLHLRAPVDPYDTSNGFPREAYSPFNQHTLPTALRHMPHLRDLKELCLDLHYFVTAPVIQHIAAVLPHLEILEFSLPRYIFRSDPPRFREQDRDPALLTALGCFPHLLHLRITMNFLKHGFDLHHSQEVTARWFLSSHKTLQTVSFAVLQSLHHVGYNYIRWQRWDHEVFYATWPTPPPTRPPSPDYVIVEVDGVQRIEPRYY</sequence>
<dbReference type="Gene3D" id="3.80.10.10">
    <property type="entry name" value="Ribonuclease Inhibitor"/>
    <property type="match status" value="1"/>
</dbReference>
<evidence type="ECO:0000313" key="2">
    <source>
        <dbReference type="Proteomes" id="UP001362999"/>
    </source>
</evidence>
<dbReference type="SUPFAM" id="SSF52047">
    <property type="entry name" value="RNI-like"/>
    <property type="match status" value="1"/>
</dbReference>
<keyword evidence="2" id="KW-1185">Reference proteome</keyword>
<proteinExistence type="predicted"/>
<protein>
    <recommendedName>
        <fullName evidence="3">F-box domain-containing protein</fullName>
    </recommendedName>
</protein>
<accession>A0AAV9ZZD1</accession>